<organism evidence="2 3">
    <name type="scientific">Brachionus calyciflorus</name>
    <dbReference type="NCBI Taxonomy" id="104777"/>
    <lineage>
        <taxon>Eukaryota</taxon>
        <taxon>Metazoa</taxon>
        <taxon>Spiralia</taxon>
        <taxon>Gnathifera</taxon>
        <taxon>Rotifera</taxon>
        <taxon>Eurotatoria</taxon>
        <taxon>Monogononta</taxon>
        <taxon>Pseudotrocha</taxon>
        <taxon>Ploima</taxon>
        <taxon>Brachionidae</taxon>
        <taxon>Brachionus</taxon>
    </lineage>
</organism>
<keyword evidence="1" id="KW-0812">Transmembrane</keyword>
<feature type="transmembrane region" description="Helical" evidence="1">
    <location>
        <begin position="20"/>
        <end position="39"/>
    </location>
</feature>
<keyword evidence="3" id="KW-1185">Reference proteome</keyword>
<comment type="caution">
    <text evidence="2">The sequence shown here is derived from an EMBL/GenBank/DDBJ whole genome shotgun (WGS) entry which is preliminary data.</text>
</comment>
<dbReference type="Gene3D" id="3.40.50.11350">
    <property type="match status" value="1"/>
</dbReference>
<accession>A0A814K5I4</accession>
<proteinExistence type="predicted"/>
<sequence>NENKKIIFNEPYKVGYANKLYAILTSLFIAIINDSALILDWPEIAQYINPPLIDVFTQFDDESHFNLNFKPKQNLILPEETENSWKYEKSLKDLINNYVPNYDRIVYKGFAPYLFELSANPIYYNKLLEYGLVRNETILKANEALSNDNMNELEKIERLYMIGFEVGSNLLNEFWLIKPSFLNEINSFYNDNLKDYFVIGMQFRLEYLNEDDDIGRFVKCAEYIQRLNKVSNRVKWFVTSDSERIFKLLKKFTKGIEIVQGRGKIGHIIEDPHNYYRTIMDNELLSRSNEIIITGGSTYGFVASMKKGKLPYYIEGKREYEANKNEECKIMTFNRGPRNPFNFNVI</sequence>
<dbReference type="AlphaFoldDB" id="A0A814K5I4"/>
<protein>
    <submittedName>
        <fullName evidence="2">Uncharacterized protein</fullName>
    </submittedName>
</protein>
<evidence type="ECO:0000313" key="2">
    <source>
        <dbReference type="EMBL" id="CAF1044801.1"/>
    </source>
</evidence>
<dbReference type="Proteomes" id="UP000663879">
    <property type="component" value="Unassembled WGS sequence"/>
</dbReference>
<keyword evidence="1" id="KW-1133">Transmembrane helix</keyword>
<keyword evidence="1" id="KW-0472">Membrane</keyword>
<name>A0A814K5I4_9BILA</name>
<evidence type="ECO:0000256" key="1">
    <source>
        <dbReference type="SAM" id="Phobius"/>
    </source>
</evidence>
<reference evidence="2" key="1">
    <citation type="submission" date="2021-02" db="EMBL/GenBank/DDBJ databases">
        <authorList>
            <person name="Nowell W R."/>
        </authorList>
    </citation>
    <scope>NUCLEOTIDE SEQUENCE</scope>
    <source>
        <strain evidence="2">Ploen Becks lab</strain>
    </source>
</reference>
<dbReference type="EMBL" id="CAJNOC010005179">
    <property type="protein sequence ID" value="CAF1044801.1"/>
    <property type="molecule type" value="Genomic_DNA"/>
</dbReference>
<evidence type="ECO:0000313" key="3">
    <source>
        <dbReference type="Proteomes" id="UP000663879"/>
    </source>
</evidence>
<feature type="non-terminal residue" evidence="2">
    <location>
        <position position="1"/>
    </location>
</feature>
<dbReference type="OrthoDB" id="428346at2759"/>
<gene>
    <name evidence="2" type="ORF">OXX778_LOCUS18529</name>
</gene>